<dbReference type="Proteomes" id="UP000521872">
    <property type="component" value="Unassembled WGS sequence"/>
</dbReference>
<organism evidence="1 2">
    <name type="scientific">Agrocybe pediades</name>
    <dbReference type="NCBI Taxonomy" id="84607"/>
    <lineage>
        <taxon>Eukaryota</taxon>
        <taxon>Fungi</taxon>
        <taxon>Dikarya</taxon>
        <taxon>Basidiomycota</taxon>
        <taxon>Agaricomycotina</taxon>
        <taxon>Agaricomycetes</taxon>
        <taxon>Agaricomycetidae</taxon>
        <taxon>Agaricales</taxon>
        <taxon>Agaricineae</taxon>
        <taxon>Strophariaceae</taxon>
        <taxon>Agrocybe</taxon>
    </lineage>
</organism>
<sequence>MSMVSFVDGTVATVVVRLSREDTAVYDDVWFDSTFPDGVHEFVIQNSGGPSDSPFQLDRFIVTGSVVPVQGAAVPPASPTASFSVISSPAATTTAQTSEIAATPITTASSLSAVHPSLTFLPVSVTSSSTGASSSISSATGSQTTGQSHFLISYLFTRTNKEANAIGSASESVIISTSIQLSTIITADGNQQTQKSSETKPRVDRWRSRRRHGLLVIPSSSHFLLETMQEANSIAALRARVRL</sequence>
<comment type="caution">
    <text evidence="1">The sequence shown here is derived from an EMBL/GenBank/DDBJ whole genome shotgun (WGS) entry which is preliminary data.</text>
</comment>
<protein>
    <submittedName>
        <fullName evidence="1">Uncharacterized protein</fullName>
    </submittedName>
</protein>
<name>A0A8H4VN44_9AGAR</name>
<keyword evidence="2" id="KW-1185">Reference proteome</keyword>
<dbReference type="EMBL" id="JAACJL010000034">
    <property type="protein sequence ID" value="KAF4615717.1"/>
    <property type="molecule type" value="Genomic_DNA"/>
</dbReference>
<evidence type="ECO:0000313" key="2">
    <source>
        <dbReference type="Proteomes" id="UP000521872"/>
    </source>
</evidence>
<accession>A0A8H4VN44</accession>
<gene>
    <name evidence="1" type="ORF">D9613_012563</name>
</gene>
<evidence type="ECO:0000313" key="1">
    <source>
        <dbReference type="EMBL" id="KAF4615717.1"/>
    </source>
</evidence>
<dbReference type="AlphaFoldDB" id="A0A8H4VN44"/>
<reference evidence="1 2" key="1">
    <citation type="submission" date="2019-12" db="EMBL/GenBank/DDBJ databases">
        <authorList>
            <person name="Floudas D."/>
            <person name="Bentzer J."/>
            <person name="Ahren D."/>
            <person name="Johansson T."/>
            <person name="Persson P."/>
            <person name="Tunlid A."/>
        </authorList>
    </citation>
    <scope>NUCLEOTIDE SEQUENCE [LARGE SCALE GENOMIC DNA]</scope>
    <source>
        <strain evidence="1 2">CBS 102.39</strain>
    </source>
</reference>
<proteinExistence type="predicted"/>